<gene>
    <name evidence="5" type="primary">LOC104237820</name>
</gene>
<evidence type="ECO:0000256" key="1">
    <source>
        <dbReference type="SAM" id="MobiDB-lite"/>
    </source>
</evidence>
<organism evidence="4 5">
    <name type="scientific">Nicotiana sylvestris</name>
    <name type="common">Wood tobacco</name>
    <name type="synonym">South American tobacco</name>
    <dbReference type="NCBI Taxonomy" id="4096"/>
    <lineage>
        <taxon>Eukaryota</taxon>
        <taxon>Viridiplantae</taxon>
        <taxon>Streptophyta</taxon>
        <taxon>Embryophyta</taxon>
        <taxon>Tracheophyta</taxon>
        <taxon>Spermatophyta</taxon>
        <taxon>Magnoliopsida</taxon>
        <taxon>eudicotyledons</taxon>
        <taxon>Gunneridae</taxon>
        <taxon>Pentapetalae</taxon>
        <taxon>asterids</taxon>
        <taxon>lamiids</taxon>
        <taxon>Solanales</taxon>
        <taxon>Solanaceae</taxon>
        <taxon>Nicotianoideae</taxon>
        <taxon>Nicotianeae</taxon>
        <taxon>Nicotiana</taxon>
    </lineage>
</organism>
<dbReference type="KEGG" id="nsy:104237820"/>
<feature type="region of interest" description="Disordered" evidence="1">
    <location>
        <begin position="169"/>
        <end position="199"/>
    </location>
</feature>
<dbReference type="PANTHER" id="PTHR31373:SF27">
    <property type="entry name" value="TROVE DOMAIN-CONTAINING PROTEIN"/>
    <property type="match status" value="1"/>
</dbReference>
<dbReference type="OrthoDB" id="1149618at2759"/>
<dbReference type="RefSeq" id="XP_009790352.1">
    <property type="nucleotide sequence ID" value="XM_009792050.1"/>
</dbReference>
<evidence type="ECO:0000313" key="5">
    <source>
        <dbReference type="RefSeq" id="XP_009790352.1"/>
    </source>
</evidence>
<sequence>MSSTSLLVGPPALRYEPPSTAVEIPVSGDDPITDLTDKTLNLDLSKLPLRGLTENNSATFISSGNPCLDFFFHVVPDTSPDDLIGRLELAWAHNPLTALKLICNLRGVRGTGKSDKEGFYTAAFWLHYTHPKTLAFNVHAFADFGYFKDFLEILYRILEGPFVRQKEKEEREQWRGRGRGRGRFKRVNRPSEGNEEKKEKIKKNLEEIKEEMKTEQEKARCLRKEKERAKAKKALEKYYSDGNYRLLHDKISDFFAELLRADIEKLNSGKVNEISLSAKWCPTVDSSYDKATLMCESIAKKMFPRENYSEYNGVEEGHYAYRVRDRLRKDVLVPLHKALELPEVYMSAKKWNSLPYNRVASVAMKNYKELFLKHDKERFDKYLEDVKSGKAKIAAGALLPHEIIGALSDGDGGEVAELQWKRMVDDLCKKGKLSNCIAVCDVSGSMSGIPMEVSVALGVLVSELSEEPWKGKLITFSADPEMQKVEGDTLKEKTEFIRCMDWGMNTNFQKVFDRILEVAVEGKLSEDQMIKRLFVFSDMEFDQASENAWETDYQAIQRKFVEKGYKNVPEIVFWNLRDSRSTPVLEKQSGVALVSGFSKNLLTMFLEGGGIVNPVDVMELAISGDEYKKLVVYD</sequence>
<dbReference type="InterPro" id="IPR036465">
    <property type="entry name" value="vWFA_dom_sf"/>
</dbReference>
<dbReference type="Pfam" id="PF25043">
    <property type="entry name" value="DUF7788"/>
    <property type="match status" value="1"/>
</dbReference>
<dbReference type="Proteomes" id="UP000189701">
    <property type="component" value="Unplaced"/>
</dbReference>
<dbReference type="PANTHER" id="PTHR31373">
    <property type="entry name" value="OS06G0652100 PROTEIN"/>
    <property type="match status" value="1"/>
</dbReference>
<keyword evidence="4" id="KW-1185">Reference proteome</keyword>
<feature type="compositionally biased region" description="Basic residues" evidence="1">
    <location>
        <begin position="176"/>
        <end position="188"/>
    </location>
</feature>
<dbReference type="InterPro" id="IPR056690">
    <property type="entry name" value="DUF7788"/>
</dbReference>
<dbReference type="InterPro" id="IPR011205">
    <property type="entry name" value="UCP015417_vWA"/>
</dbReference>
<reference evidence="5" key="2">
    <citation type="submission" date="2025-08" db="UniProtKB">
        <authorList>
            <consortium name="RefSeq"/>
        </authorList>
    </citation>
    <scope>IDENTIFICATION</scope>
    <source>
        <tissue evidence="5">Leaf</tissue>
    </source>
</reference>
<evidence type="ECO:0000259" key="2">
    <source>
        <dbReference type="Pfam" id="PF11443"/>
    </source>
</evidence>
<dbReference type="AlphaFoldDB" id="A0A1U7XE64"/>
<feature type="domain" description="DUF2828" evidence="2">
    <location>
        <begin position="53"/>
        <end position="433"/>
    </location>
</feature>
<dbReference type="SUPFAM" id="SSF53300">
    <property type="entry name" value="vWA-like"/>
    <property type="match status" value="1"/>
</dbReference>
<name>A0A1U7XE64_NICSY</name>
<dbReference type="InterPro" id="IPR058580">
    <property type="entry name" value="DUF2828"/>
</dbReference>
<evidence type="ECO:0000259" key="3">
    <source>
        <dbReference type="Pfam" id="PF25043"/>
    </source>
</evidence>
<evidence type="ECO:0000313" key="4">
    <source>
        <dbReference type="Proteomes" id="UP000189701"/>
    </source>
</evidence>
<dbReference type="PIRSF" id="PIRSF015417">
    <property type="entry name" value="T31B5_30_vWA"/>
    <property type="match status" value="1"/>
</dbReference>
<dbReference type="Gene3D" id="3.40.50.410">
    <property type="entry name" value="von Willebrand factor, type A domain"/>
    <property type="match status" value="1"/>
</dbReference>
<dbReference type="eggNOG" id="ENOG502QT1I">
    <property type="taxonomic scope" value="Eukaryota"/>
</dbReference>
<dbReference type="GeneID" id="104237820"/>
<protein>
    <submittedName>
        <fullName evidence="5">Uncharacterized protein LOC104237820</fullName>
    </submittedName>
</protein>
<reference evidence="4" key="1">
    <citation type="journal article" date="2013" name="Genome Biol.">
        <title>Reference genomes and transcriptomes of Nicotiana sylvestris and Nicotiana tomentosiformis.</title>
        <authorList>
            <person name="Sierro N."/>
            <person name="Battey J.N."/>
            <person name="Ouadi S."/>
            <person name="Bovet L."/>
            <person name="Goepfert S."/>
            <person name="Bakaher N."/>
            <person name="Peitsch M.C."/>
            <person name="Ivanov N.V."/>
        </authorList>
    </citation>
    <scope>NUCLEOTIDE SEQUENCE [LARGE SCALE GENOMIC DNA]</scope>
</reference>
<accession>A0A1U7XE64</accession>
<proteinExistence type="predicted"/>
<dbReference type="Pfam" id="PF11443">
    <property type="entry name" value="DUF2828"/>
    <property type="match status" value="1"/>
</dbReference>
<dbReference type="STRING" id="4096.A0A1U7XE64"/>
<feature type="domain" description="DUF7788" evidence="3">
    <location>
        <begin position="435"/>
        <end position="613"/>
    </location>
</feature>